<feature type="region of interest" description="Disordered" evidence="10">
    <location>
        <begin position="1076"/>
        <end position="1127"/>
    </location>
</feature>
<evidence type="ECO:0000256" key="3">
    <source>
        <dbReference type="ARBA" id="ARBA00022737"/>
    </source>
</evidence>
<feature type="domain" description="RRM" evidence="11">
    <location>
        <begin position="658"/>
        <end position="740"/>
    </location>
</feature>
<dbReference type="PANTHER" id="PTHR15241">
    <property type="entry name" value="TRANSFORMER-2-RELATED"/>
    <property type="match status" value="1"/>
</dbReference>
<dbReference type="GO" id="GO:0003723">
    <property type="term" value="F:RNA binding"/>
    <property type="evidence" value="ECO:0007669"/>
    <property type="project" value="UniProtKB-UniRule"/>
</dbReference>
<dbReference type="InterPro" id="IPR000504">
    <property type="entry name" value="RRM_dom"/>
</dbReference>
<dbReference type="SUPFAM" id="SSF54928">
    <property type="entry name" value="RNA-binding domain, RBD"/>
    <property type="match status" value="3"/>
</dbReference>
<dbReference type="PANTHER" id="PTHR15241:SF304">
    <property type="entry name" value="RRM DOMAIN-CONTAINING PROTEIN"/>
    <property type="match status" value="1"/>
</dbReference>
<evidence type="ECO:0000256" key="7">
    <source>
        <dbReference type="ARBA" id="ARBA00093374"/>
    </source>
</evidence>
<keyword evidence="6" id="KW-0539">Nucleus</keyword>
<evidence type="ECO:0000256" key="5">
    <source>
        <dbReference type="ARBA" id="ARBA00023187"/>
    </source>
</evidence>
<dbReference type="Gene3D" id="3.30.70.330">
    <property type="match status" value="3"/>
</dbReference>
<evidence type="ECO:0000313" key="12">
    <source>
        <dbReference type="EMBL" id="ORY30589.1"/>
    </source>
</evidence>
<dbReference type="FunFam" id="3.30.70.330:FF:000365">
    <property type="entry name" value="U4/U6 snRNA-associated-splicing factor PRP24"/>
    <property type="match status" value="1"/>
</dbReference>
<dbReference type="InterPro" id="IPR012677">
    <property type="entry name" value="Nucleotide-bd_a/b_plait_sf"/>
</dbReference>
<dbReference type="AlphaFoldDB" id="A0A1Y2B6W4"/>
<dbReference type="GO" id="GO:0008380">
    <property type="term" value="P:RNA splicing"/>
    <property type="evidence" value="ECO:0007669"/>
    <property type="project" value="UniProtKB-KW"/>
</dbReference>
<dbReference type="InParanoid" id="A0A1Y2B6W4"/>
<keyword evidence="5" id="KW-0508">mRNA splicing</keyword>
<dbReference type="EMBL" id="MCFC01000019">
    <property type="protein sequence ID" value="ORY30589.1"/>
    <property type="molecule type" value="Genomic_DNA"/>
</dbReference>
<dbReference type="Pfam" id="PF00076">
    <property type="entry name" value="RRM_1"/>
    <property type="match status" value="3"/>
</dbReference>
<proteinExistence type="predicted"/>
<feature type="domain" description="RRM" evidence="11">
    <location>
        <begin position="818"/>
        <end position="895"/>
    </location>
</feature>
<comment type="caution">
    <text evidence="12">The sequence shown here is derived from an EMBL/GenBank/DDBJ whole genome shotgun (WGS) entry which is preliminary data.</text>
</comment>
<dbReference type="PROSITE" id="PS50102">
    <property type="entry name" value="RRM"/>
    <property type="match status" value="3"/>
</dbReference>
<dbReference type="GO" id="GO:0006397">
    <property type="term" value="P:mRNA processing"/>
    <property type="evidence" value="ECO:0007669"/>
    <property type="project" value="UniProtKB-KW"/>
</dbReference>
<dbReference type="STRING" id="71784.A0A1Y2B6W4"/>
<dbReference type="CDD" id="cd00590">
    <property type="entry name" value="RRM_SF"/>
    <property type="match status" value="1"/>
</dbReference>
<evidence type="ECO:0000256" key="1">
    <source>
        <dbReference type="ARBA" id="ARBA00004123"/>
    </source>
</evidence>
<keyword evidence="4 9" id="KW-0694">RNA-binding</keyword>
<dbReference type="SUPFAM" id="SSF48452">
    <property type="entry name" value="TPR-like"/>
    <property type="match status" value="1"/>
</dbReference>
<keyword evidence="13" id="KW-1185">Reference proteome</keyword>
<evidence type="ECO:0000256" key="10">
    <source>
        <dbReference type="SAM" id="MobiDB-lite"/>
    </source>
</evidence>
<keyword evidence="2" id="KW-0507">mRNA processing</keyword>
<dbReference type="GO" id="GO:0005688">
    <property type="term" value="C:U6 snRNP"/>
    <property type="evidence" value="ECO:0007669"/>
    <property type="project" value="UniProtKB-ARBA"/>
</dbReference>
<evidence type="ECO:0000256" key="9">
    <source>
        <dbReference type="PROSITE-ProRule" id="PRU00176"/>
    </source>
</evidence>
<dbReference type="InterPro" id="IPR035979">
    <property type="entry name" value="RBD_domain_sf"/>
</dbReference>
<feature type="domain" description="RRM" evidence="11">
    <location>
        <begin position="730"/>
        <end position="806"/>
    </location>
</feature>
<organism evidence="12 13">
    <name type="scientific">Naematelia encephala</name>
    <dbReference type="NCBI Taxonomy" id="71784"/>
    <lineage>
        <taxon>Eukaryota</taxon>
        <taxon>Fungi</taxon>
        <taxon>Dikarya</taxon>
        <taxon>Basidiomycota</taxon>
        <taxon>Agaricomycotina</taxon>
        <taxon>Tremellomycetes</taxon>
        <taxon>Tremellales</taxon>
        <taxon>Naemateliaceae</taxon>
        <taxon>Naematelia</taxon>
    </lineage>
</organism>
<feature type="region of interest" description="Disordered" evidence="10">
    <location>
        <begin position="323"/>
        <end position="343"/>
    </location>
</feature>
<feature type="compositionally biased region" description="Basic and acidic residues" evidence="10">
    <location>
        <begin position="1109"/>
        <end position="1127"/>
    </location>
</feature>
<evidence type="ECO:0000256" key="6">
    <source>
        <dbReference type="ARBA" id="ARBA00023242"/>
    </source>
</evidence>
<accession>A0A1Y2B6W4</accession>
<comment type="function">
    <text evidence="7">Functions as a recycling factor of the spliceosome, a machinery that forms on each precursor-messenger RNA (pre-mRNA) and catalyzes the removal of introns. Chaperones the re-annealing of U4 and U6 snRNAs (small nuclear RNAs) released from previous rounds of splicing, an initial step in reforming the U4/U6-U5 tri-snRNP (small nuclear ribonucleoprotein) that can reassemble into another spliceosome complex; this step involves binding U6 and facilitating the unwinding of the U6 internal stem loop, followed by base-pairing of U6 to U4.</text>
</comment>
<feature type="compositionally biased region" description="Basic and acidic residues" evidence="10">
    <location>
        <begin position="333"/>
        <end position="343"/>
    </location>
</feature>
<name>A0A1Y2B6W4_9TREE</name>
<evidence type="ECO:0000313" key="13">
    <source>
        <dbReference type="Proteomes" id="UP000193986"/>
    </source>
</evidence>
<evidence type="ECO:0000256" key="4">
    <source>
        <dbReference type="ARBA" id="ARBA00022884"/>
    </source>
</evidence>
<feature type="compositionally biased region" description="Polar residues" evidence="10">
    <location>
        <begin position="1090"/>
        <end position="1104"/>
    </location>
</feature>
<comment type="subcellular location">
    <subcellularLocation>
        <location evidence="1">Nucleus</location>
    </subcellularLocation>
</comment>
<protein>
    <recommendedName>
        <fullName evidence="8">U4/U6 snRNA-associated-splicing factor PRP24</fullName>
    </recommendedName>
</protein>
<evidence type="ECO:0000256" key="2">
    <source>
        <dbReference type="ARBA" id="ARBA00022664"/>
    </source>
</evidence>
<keyword evidence="3" id="KW-0677">Repeat</keyword>
<evidence type="ECO:0000256" key="8">
    <source>
        <dbReference type="ARBA" id="ARBA00093627"/>
    </source>
</evidence>
<dbReference type="Proteomes" id="UP000193986">
    <property type="component" value="Unassembled WGS sequence"/>
</dbReference>
<evidence type="ECO:0000259" key="11">
    <source>
        <dbReference type="PROSITE" id="PS50102"/>
    </source>
</evidence>
<dbReference type="InterPro" id="IPR011990">
    <property type="entry name" value="TPR-like_helical_dom_sf"/>
</dbReference>
<dbReference type="SMART" id="SM00360">
    <property type="entry name" value="RRM"/>
    <property type="match status" value="4"/>
</dbReference>
<feature type="compositionally biased region" description="Polar residues" evidence="10">
    <location>
        <begin position="1002"/>
        <end position="1021"/>
    </location>
</feature>
<dbReference type="FunCoup" id="A0A1Y2B6W4">
    <property type="interactions" value="603"/>
</dbReference>
<sequence length="1127" mass="125831">MEVEQDSKEAAPSDDATETALVELDEVLASLDQHPENVLLLKRQVLLLQTLGMSTAAIETFQRLTTLVMLNEDEWLKYLDLLISTSPQPLPVDSFLDVMEKFEQAERDYLCLDYRSHPPNQVESDLAEILVEDTVREMIRGVVIRGEGLLSESHLLWQLALDWEIGLLQLRDESSRDEQIERIHSLYIERLNIPHATIDQTLSSYSTFVGEWAPKQYEERLVNATESSQPAKFKYETEKRYGKHRADFEQEITYASDVITQGQIFGVYIGWETDLRAKTNGTTDPILARAVFERAISVYAKAAAAADVTRAAAVASLAVRTESGRKKSKKGKEHVDDDQRTAKEEDLRVAEESLKAYKDAEAGVWLRYQQWMKGNSTEQEASEVGSRAIRACPGSASLWIEFLSQLERTPDELDAAFERSLALGVFTAPRAPMANLVELFLYKAASDNRRYGVGDEGEGTHPVLNTCTRAFEEILTLDRAGDPSLKLEKFLLEWAETRAQHLLSQALEIVKQPNKSRSSSYQYVILLASVESRRGNVAQAGDIYSKAIQRSDLDWPEAVYEAFIRHENIHGTVANIQEVTLRIKKEEEKVLRRREKAAQEQSDQFQSFVQALPSQSSALPVDVAAEAVPVTEDTTHVTETVKPHGDDGPLLKRDRENTTVLVSGLSANVDVPQLEAFFSESGPIRETTVLPESSSALVEFQRVDSVPTALAKDRKKLQGHEIGITMLWRSNLYVTNFPQSMDDEGLRALFSQYGNILQTRWPSKKYNERRRFCYITMDSPRTAQEALVLDGLQMEGFRLSVRISNPTVKKTRTDASNNKLFVSGLKSSTKEQDVRELFEPYGTVVKVKLGWDEVKQACKGFAFVEMENEASAKASLTLDGSRFRNKRLQVQFPDLNIANKKSTDNGIAPDESRAATAEKRARSVRLHRLPNGTQEGILQQELEKLVPVKRLEVFEKKREAVAELESAADAGRLLMRPDGFVFNGASIVVTELGGVAPPLRQEATTEASTSTDNLVPRSSLSFAPRPPRRAIGKGRQAPAIDKSLPVTLSQPGGPARAQDDFRAMVAVKNQQRREVLVAKQSGATEIMSHPNDTSENGITANEGSVGSKRSAEGDEDHDVKRLKQDAP</sequence>
<dbReference type="OrthoDB" id="360390at2759"/>
<feature type="region of interest" description="Disordered" evidence="10">
    <location>
        <begin position="1001"/>
        <end position="1056"/>
    </location>
</feature>
<reference evidence="12 13" key="1">
    <citation type="submission" date="2016-07" db="EMBL/GenBank/DDBJ databases">
        <title>Pervasive Adenine N6-methylation of Active Genes in Fungi.</title>
        <authorList>
            <consortium name="DOE Joint Genome Institute"/>
            <person name="Mondo S.J."/>
            <person name="Dannebaum R.O."/>
            <person name="Kuo R.C."/>
            <person name="Labutti K."/>
            <person name="Haridas S."/>
            <person name="Kuo A."/>
            <person name="Salamov A."/>
            <person name="Ahrendt S.R."/>
            <person name="Lipzen A."/>
            <person name="Sullivan W."/>
            <person name="Andreopoulos W.B."/>
            <person name="Clum A."/>
            <person name="Lindquist E."/>
            <person name="Daum C."/>
            <person name="Ramamoorthy G.K."/>
            <person name="Gryganskyi A."/>
            <person name="Culley D."/>
            <person name="Magnuson J.K."/>
            <person name="James T.Y."/>
            <person name="O'Malley M.A."/>
            <person name="Stajich J.E."/>
            <person name="Spatafora J.W."/>
            <person name="Visel A."/>
            <person name="Grigoriev I.V."/>
        </authorList>
    </citation>
    <scope>NUCLEOTIDE SEQUENCE [LARGE SCALE GENOMIC DNA]</scope>
    <source>
        <strain evidence="12 13">68-887.2</strain>
    </source>
</reference>
<gene>
    <name evidence="12" type="ORF">BCR39DRAFT_529041</name>
</gene>
<dbReference type="Gene3D" id="1.25.40.10">
    <property type="entry name" value="Tetratricopeptide repeat domain"/>
    <property type="match status" value="2"/>
</dbReference>